<feature type="region of interest" description="Disordered" evidence="1">
    <location>
        <begin position="159"/>
        <end position="179"/>
    </location>
</feature>
<feature type="region of interest" description="Disordered" evidence="1">
    <location>
        <begin position="1"/>
        <end position="21"/>
    </location>
</feature>
<keyword evidence="3" id="KW-1185">Reference proteome</keyword>
<dbReference type="HOGENOM" id="CLU_1503889_0_0_1"/>
<protein>
    <submittedName>
        <fullName evidence="2">Uncharacterized protein</fullName>
    </submittedName>
</protein>
<accession>A0A0C3CKG3</accession>
<evidence type="ECO:0000313" key="2">
    <source>
        <dbReference type="EMBL" id="KIM99488.1"/>
    </source>
</evidence>
<reference evidence="3" key="2">
    <citation type="submission" date="2015-01" db="EMBL/GenBank/DDBJ databases">
        <title>Evolutionary Origins and Diversification of the Mycorrhizal Mutualists.</title>
        <authorList>
            <consortium name="DOE Joint Genome Institute"/>
            <consortium name="Mycorrhizal Genomics Consortium"/>
            <person name="Kohler A."/>
            <person name="Kuo A."/>
            <person name="Nagy L.G."/>
            <person name="Floudas D."/>
            <person name="Copeland A."/>
            <person name="Barry K.W."/>
            <person name="Cichocki N."/>
            <person name="Veneault-Fourrey C."/>
            <person name="LaButti K."/>
            <person name="Lindquist E.A."/>
            <person name="Lipzen A."/>
            <person name="Lundell T."/>
            <person name="Morin E."/>
            <person name="Murat C."/>
            <person name="Riley R."/>
            <person name="Ohm R."/>
            <person name="Sun H."/>
            <person name="Tunlid A."/>
            <person name="Henrissat B."/>
            <person name="Grigoriev I.V."/>
            <person name="Hibbett D.S."/>
            <person name="Martin F."/>
        </authorList>
    </citation>
    <scope>NUCLEOTIDE SEQUENCE [LARGE SCALE GENOMIC DNA]</scope>
    <source>
        <strain evidence="3">Zn</strain>
    </source>
</reference>
<feature type="compositionally biased region" description="Low complexity" evidence="1">
    <location>
        <begin position="65"/>
        <end position="75"/>
    </location>
</feature>
<name>A0A0C3CKG3_OIDMZ</name>
<sequence>MSGARHLTGHIADLSNDGGMHNGLSPLDSTALVDKCSCRRIYHVDSRQVPHISAPKRVRLDRTVPISPVKKPSSSSKRHKPPASNPTTSEHRAILPSIPPPHKWNLSRTASLSDLLPVTEQYSSQPKNAPSSVPSKLRRRLKNDLLAFRSWNEVSLLPRPDRDPYAVKVPGAYNDSRHG</sequence>
<gene>
    <name evidence="2" type="ORF">OIDMADRAFT_55412</name>
</gene>
<dbReference type="OrthoDB" id="3531381at2759"/>
<dbReference type="AlphaFoldDB" id="A0A0C3CKG3"/>
<proteinExistence type="predicted"/>
<dbReference type="EMBL" id="KN832878">
    <property type="protein sequence ID" value="KIM99488.1"/>
    <property type="molecule type" value="Genomic_DNA"/>
</dbReference>
<organism evidence="2 3">
    <name type="scientific">Oidiodendron maius (strain Zn)</name>
    <dbReference type="NCBI Taxonomy" id="913774"/>
    <lineage>
        <taxon>Eukaryota</taxon>
        <taxon>Fungi</taxon>
        <taxon>Dikarya</taxon>
        <taxon>Ascomycota</taxon>
        <taxon>Pezizomycotina</taxon>
        <taxon>Leotiomycetes</taxon>
        <taxon>Leotiomycetes incertae sedis</taxon>
        <taxon>Myxotrichaceae</taxon>
        <taxon>Oidiodendron</taxon>
    </lineage>
</organism>
<dbReference type="Proteomes" id="UP000054321">
    <property type="component" value="Unassembled WGS sequence"/>
</dbReference>
<dbReference type="InParanoid" id="A0A0C3CKG3"/>
<feature type="region of interest" description="Disordered" evidence="1">
    <location>
        <begin position="53"/>
        <end position="103"/>
    </location>
</feature>
<evidence type="ECO:0000256" key="1">
    <source>
        <dbReference type="SAM" id="MobiDB-lite"/>
    </source>
</evidence>
<reference evidence="2 3" key="1">
    <citation type="submission" date="2014-04" db="EMBL/GenBank/DDBJ databases">
        <authorList>
            <consortium name="DOE Joint Genome Institute"/>
            <person name="Kuo A."/>
            <person name="Martino E."/>
            <person name="Perotto S."/>
            <person name="Kohler A."/>
            <person name="Nagy L.G."/>
            <person name="Floudas D."/>
            <person name="Copeland A."/>
            <person name="Barry K.W."/>
            <person name="Cichocki N."/>
            <person name="Veneault-Fourrey C."/>
            <person name="LaButti K."/>
            <person name="Lindquist E.A."/>
            <person name="Lipzen A."/>
            <person name="Lundell T."/>
            <person name="Morin E."/>
            <person name="Murat C."/>
            <person name="Sun H."/>
            <person name="Tunlid A."/>
            <person name="Henrissat B."/>
            <person name="Grigoriev I.V."/>
            <person name="Hibbett D.S."/>
            <person name="Martin F."/>
            <person name="Nordberg H.P."/>
            <person name="Cantor M.N."/>
            <person name="Hua S.X."/>
        </authorList>
    </citation>
    <scope>NUCLEOTIDE SEQUENCE [LARGE SCALE GENOMIC DNA]</scope>
    <source>
        <strain evidence="2 3">Zn</strain>
    </source>
</reference>
<evidence type="ECO:0000313" key="3">
    <source>
        <dbReference type="Proteomes" id="UP000054321"/>
    </source>
</evidence>